<evidence type="ECO:0000313" key="3">
    <source>
        <dbReference type="Proteomes" id="UP000758155"/>
    </source>
</evidence>
<dbReference type="EMBL" id="SWKV01000144">
    <property type="protein sequence ID" value="KAF3031455.1"/>
    <property type="molecule type" value="Genomic_DNA"/>
</dbReference>
<sequence length="164" mass="18899">MDSQITVEDPELYKEFREVRRENGQTRTNHEQPENAHEQYGKVMHKALEIPGSPAVDTWSAISENSILPDEDMALCSYAVELTAKFLNEEAFEPMGRTYQMKITQTTETGRKDETITDDLEADANSNHKQDPATVSPQRLLAKQKRRAHTRSAQRKAQQQRKRR</sequence>
<accession>A0A9P5BV78</accession>
<evidence type="ECO:0000256" key="1">
    <source>
        <dbReference type="SAM" id="MobiDB-lite"/>
    </source>
</evidence>
<comment type="caution">
    <text evidence="2">The sequence shown here is derived from an EMBL/GenBank/DDBJ whole genome shotgun (WGS) entry which is preliminary data.</text>
</comment>
<gene>
    <name evidence="2" type="ORF">E8E12_000887</name>
</gene>
<proteinExistence type="predicted"/>
<organism evidence="2 3">
    <name type="scientific">Didymella heteroderae</name>
    <dbReference type="NCBI Taxonomy" id="1769908"/>
    <lineage>
        <taxon>Eukaryota</taxon>
        <taxon>Fungi</taxon>
        <taxon>Dikarya</taxon>
        <taxon>Ascomycota</taxon>
        <taxon>Pezizomycotina</taxon>
        <taxon>Dothideomycetes</taxon>
        <taxon>Pleosporomycetidae</taxon>
        <taxon>Pleosporales</taxon>
        <taxon>Pleosporineae</taxon>
        <taxon>Didymellaceae</taxon>
        <taxon>Didymella</taxon>
    </lineage>
</organism>
<reference evidence="2" key="1">
    <citation type="submission" date="2019-04" db="EMBL/GenBank/DDBJ databases">
        <title>Sequencing of skin fungus with MAO and IRED activity.</title>
        <authorList>
            <person name="Marsaioli A.J."/>
            <person name="Bonatto J.M.C."/>
            <person name="Reis Junior O."/>
        </authorList>
    </citation>
    <scope>NUCLEOTIDE SEQUENCE</scope>
    <source>
        <strain evidence="2">28M1</strain>
    </source>
</reference>
<keyword evidence="3" id="KW-1185">Reference proteome</keyword>
<dbReference type="Proteomes" id="UP000758155">
    <property type="component" value="Unassembled WGS sequence"/>
</dbReference>
<protein>
    <submittedName>
        <fullName evidence="2">Uncharacterized protein</fullName>
    </submittedName>
</protein>
<evidence type="ECO:0000313" key="2">
    <source>
        <dbReference type="EMBL" id="KAF3031455.1"/>
    </source>
</evidence>
<dbReference type="OrthoDB" id="10482405at2759"/>
<feature type="compositionally biased region" description="Basic residues" evidence="1">
    <location>
        <begin position="142"/>
        <end position="164"/>
    </location>
</feature>
<feature type="region of interest" description="Disordered" evidence="1">
    <location>
        <begin position="93"/>
        <end position="164"/>
    </location>
</feature>
<name>A0A9P5BV78_9PLEO</name>
<dbReference type="AlphaFoldDB" id="A0A9P5BV78"/>